<evidence type="ECO:0000313" key="3">
    <source>
        <dbReference type="Proteomes" id="UP001595812"/>
    </source>
</evidence>
<keyword evidence="1" id="KW-1133">Transmembrane helix</keyword>
<evidence type="ECO:0000256" key="1">
    <source>
        <dbReference type="SAM" id="Phobius"/>
    </source>
</evidence>
<comment type="caution">
    <text evidence="2">The sequence shown here is derived from an EMBL/GenBank/DDBJ whole genome shotgun (WGS) entry which is preliminary data.</text>
</comment>
<gene>
    <name evidence="2" type="ORF">ACFOSX_10015</name>
</gene>
<evidence type="ECO:0008006" key="4">
    <source>
        <dbReference type="Google" id="ProtNLM"/>
    </source>
</evidence>
<dbReference type="RefSeq" id="WP_386100098.1">
    <property type="nucleotide sequence ID" value="NZ_JBHSAT010000004.1"/>
</dbReference>
<reference evidence="3" key="1">
    <citation type="journal article" date="2019" name="Int. J. Syst. Evol. Microbiol.">
        <title>The Global Catalogue of Microorganisms (GCM) 10K type strain sequencing project: providing services to taxonomists for standard genome sequencing and annotation.</title>
        <authorList>
            <consortium name="The Broad Institute Genomics Platform"/>
            <consortium name="The Broad Institute Genome Sequencing Center for Infectious Disease"/>
            <person name="Wu L."/>
            <person name="Ma J."/>
        </authorList>
    </citation>
    <scope>NUCLEOTIDE SEQUENCE [LARGE SCALE GENOMIC DNA]</scope>
    <source>
        <strain evidence="3">CECT 8979</strain>
    </source>
</reference>
<evidence type="ECO:0000313" key="2">
    <source>
        <dbReference type="EMBL" id="MFC3877567.1"/>
    </source>
</evidence>
<keyword evidence="3" id="KW-1185">Reference proteome</keyword>
<proteinExistence type="predicted"/>
<accession>A0ABV8AIG6</accession>
<protein>
    <recommendedName>
        <fullName evidence="4">DUF4179 domain-containing protein</fullName>
    </recommendedName>
</protein>
<keyword evidence="1" id="KW-0472">Membrane</keyword>
<dbReference type="EMBL" id="JBHSAT010000004">
    <property type="protein sequence ID" value="MFC3877567.1"/>
    <property type="molecule type" value="Genomic_DNA"/>
</dbReference>
<keyword evidence="1" id="KW-0812">Transmembrane</keyword>
<dbReference type="Proteomes" id="UP001595812">
    <property type="component" value="Unassembled WGS sequence"/>
</dbReference>
<name>A0ABV8AIG6_9FLAO</name>
<sequence length="188" mass="21728">MNTNRDDIDCLFDELEGQFDVHSPSEGHQQRFEQRLKKTLVLEDESSKVRSLWKPLLLMVASVVICFGLFTTLKSEPETNDLASVSQEMAETQDYFHLTLAEELKKLNAEVSPLTEDIIYDAMRELKVLETQYTKLKTDLKESGQDKRVVYAMISNFQTRIDILTNVLEQIENIKELNTNTDVKTYTL</sequence>
<feature type="transmembrane region" description="Helical" evidence="1">
    <location>
        <begin position="56"/>
        <end position="73"/>
    </location>
</feature>
<organism evidence="2 3">
    <name type="scientific">Winogradskyella maritima</name>
    <dbReference type="NCBI Taxonomy" id="1517766"/>
    <lineage>
        <taxon>Bacteria</taxon>
        <taxon>Pseudomonadati</taxon>
        <taxon>Bacteroidota</taxon>
        <taxon>Flavobacteriia</taxon>
        <taxon>Flavobacteriales</taxon>
        <taxon>Flavobacteriaceae</taxon>
        <taxon>Winogradskyella</taxon>
    </lineage>
</organism>